<organism evidence="1 2">
    <name type="scientific">Brucella lupini</name>
    <dbReference type="NCBI Taxonomy" id="255457"/>
    <lineage>
        <taxon>Bacteria</taxon>
        <taxon>Pseudomonadati</taxon>
        <taxon>Pseudomonadota</taxon>
        <taxon>Alphaproteobacteria</taxon>
        <taxon>Hyphomicrobiales</taxon>
        <taxon>Brucellaceae</taxon>
        <taxon>Brucella/Ochrobactrum group</taxon>
        <taxon>Brucella</taxon>
    </lineage>
</organism>
<evidence type="ECO:0000313" key="1">
    <source>
        <dbReference type="EMBL" id="OYR32314.1"/>
    </source>
</evidence>
<evidence type="ECO:0000313" key="2">
    <source>
        <dbReference type="Proteomes" id="UP000216363"/>
    </source>
</evidence>
<gene>
    <name evidence="1" type="ORF">CES86_0281</name>
</gene>
<dbReference type="Proteomes" id="UP000216363">
    <property type="component" value="Unassembled WGS sequence"/>
</dbReference>
<comment type="caution">
    <text evidence="1">The sequence shown here is derived from an EMBL/GenBank/DDBJ whole genome shotgun (WGS) entry which is preliminary data.</text>
</comment>
<accession>A0A256GYK8</accession>
<reference evidence="1 2" key="1">
    <citation type="submission" date="2017-07" db="EMBL/GenBank/DDBJ databases">
        <title>Draft genome of Ochrobactrum lupini type strain LUP21.</title>
        <authorList>
            <person name="Krzyzanowska D.M."/>
            <person name="Jafra S."/>
        </authorList>
    </citation>
    <scope>NUCLEOTIDE SEQUENCE [LARGE SCALE GENOMIC DNA]</scope>
    <source>
        <strain evidence="1 2">LUP21</strain>
    </source>
</reference>
<sequence>MNAQFTKSCKLATPDRNFAGVEELERMWGRQSFPALVCLELE</sequence>
<dbReference type="EMBL" id="NNRN01000030">
    <property type="protein sequence ID" value="OYR32314.1"/>
    <property type="molecule type" value="Genomic_DNA"/>
</dbReference>
<name>A0A256GYK8_9HYPH</name>
<proteinExistence type="predicted"/>
<dbReference type="AlphaFoldDB" id="A0A256GYK8"/>
<protein>
    <submittedName>
        <fullName evidence="1">Uncharacterized protein</fullName>
    </submittedName>
</protein>